<dbReference type="Proteomes" id="UP001567572">
    <property type="component" value="Unassembled WGS sequence"/>
</dbReference>
<dbReference type="RefSeq" id="WP_371163165.1">
    <property type="nucleotide sequence ID" value="NZ_JBEDNX010000003.1"/>
</dbReference>
<organism evidence="1 2">
    <name type="scientific">Halorubrum miltondacostae</name>
    <dbReference type="NCBI Taxonomy" id="3076378"/>
    <lineage>
        <taxon>Archaea</taxon>
        <taxon>Methanobacteriati</taxon>
        <taxon>Methanobacteriota</taxon>
        <taxon>Stenosarchaea group</taxon>
        <taxon>Halobacteria</taxon>
        <taxon>Halobacteriales</taxon>
        <taxon>Haloferacaceae</taxon>
        <taxon>Halorubrum</taxon>
    </lineage>
</organism>
<proteinExistence type="predicted"/>
<comment type="caution">
    <text evidence="1">The sequence shown here is derived from an EMBL/GenBank/DDBJ whole genome shotgun (WGS) entry which is preliminary data.</text>
</comment>
<dbReference type="AlphaFoldDB" id="A0ABD5M864"/>
<evidence type="ECO:0000313" key="2">
    <source>
        <dbReference type="Proteomes" id="UP001567572"/>
    </source>
</evidence>
<dbReference type="EMBL" id="JBEDNY010000006">
    <property type="protein sequence ID" value="MEZ3165123.1"/>
    <property type="molecule type" value="Genomic_DNA"/>
</dbReference>
<protein>
    <submittedName>
        <fullName evidence="1">Uncharacterized protein</fullName>
    </submittedName>
</protein>
<keyword evidence="2" id="KW-1185">Reference proteome</keyword>
<reference evidence="1 2" key="1">
    <citation type="submission" date="2024-06" db="EMBL/GenBank/DDBJ databases">
        <title>Halorubrum miltondacostae sp. nov., a potential PHA producer isolated from an inland solar saltern in Rio Maior, Portugal.</title>
        <authorList>
            <person name="Albuquerque L."/>
            <person name="Viver T."/>
            <person name="Barroso C."/>
            <person name="Claudino R."/>
            <person name="Galvan M."/>
            <person name="Simoes G."/>
            <person name="Lobo Da Cunha A."/>
            <person name="Egas C."/>
        </authorList>
    </citation>
    <scope>NUCLEOTIDE SEQUENCE [LARGE SCALE GENOMIC DNA]</scope>
    <source>
        <strain evidence="1 2">RMP-11</strain>
    </source>
</reference>
<name>A0ABD5M864_9EURY</name>
<sequence>MVTTDSEGETRRHDTFVNLAEELQIQRGGVQSGKMAENLLRFETDRDLVGIGQEAERAIYYETASQSLVAV</sequence>
<evidence type="ECO:0000313" key="1">
    <source>
        <dbReference type="EMBL" id="MEZ3165123.1"/>
    </source>
</evidence>
<accession>A0ABD5M864</accession>
<gene>
    <name evidence="1" type="ORF">ABNG04_14840</name>
</gene>